<evidence type="ECO:0000313" key="10">
    <source>
        <dbReference type="EMBL" id="ODS00458.1"/>
    </source>
</evidence>
<evidence type="ECO:0000256" key="4">
    <source>
        <dbReference type="ARBA" id="ARBA00022603"/>
    </source>
</evidence>
<evidence type="ECO:0000256" key="3">
    <source>
        <dbReference type="ARBA" id="ARBA00011918"/>
    </source>
</evidence>
<dbReference type="Gene3D" id="1.10.10.10">
    <property type="entry name" value="Winged helix-like DNA-binding domain superfamily/Winged helix DNA-binding domain"/>
    <property type="match status" value="1"/>
</dbReference>
<dbReference type="SUPFAM" id="SSF53155">
    <property type="entry name" value="Methylated DNA-protein cysteine methyltransferase domain"/>
    <property type="match status" value="1"/>
</dbReference>
<dbReference type="Gene3D" id="3.30.160.70">
    <property type="entry name" value="Methylated DNA-protein cysteine methyltransferase domain"/>
    <property type="match status" value="1"/>
</dbReference>
<dbReference type="GO" id="GO:0003908">
    <property type="term" value="F:methylated-DNA-[protein]-cysteine S-methyltransferase activity"/>
    <property type="evidence" value="ECO:0007669"/>
    <property type="project" value="UniProtKB-EC"/>
</dbReference>
<feature type="domain" description="Methylated-DNA-[protein]-cysteine S-methyltransferase DNA binding" evidence="9">
    <location>
        <begin position="89"/>
        <end position="168"/>
    </location>
</feature>
<dbReference type="InterPro" id="IPR036217">
    <property type="entry name" value="MethylDNA_cys_MeTrfase_DNAb"/>
</dbReference>
<dbReference type="InterPro" id="IPR036631">
    <property type="entry name" value="MGMT_N_sf"/>
</dbReference>
<dbReference type="InterPro" id="IPR001497">
    <property type="entry name" value="MethylDNA_cys_MeTrfase_AS"/>
</dbReference>
<accession>A0A1E3W3R7</accession>
<keyword evidence="4" id="KW-0489">Methyltransferase</keyword>
<dbReference type="EMBL" id="LPWF01000013">
    <property type="protein sequence ID" value="ODS00458.1"/>
    <property type="molecule type" value="Genomic_DNA"/>
</dbReference>
<dbReference type="PROSITE" id="PS00374">
    <property type="entry name" value="MGMT"/>
    <property type="match status" value="1"/>
</dbReference>
<organism evidence="10 11">
    <name type="scientific">Methyloceanibacter superfactus</name>
    <dbReference type="NCBI Taxonomy" id="1774969"/>
    <lineage>
        <taxon>Bacteria</taxon>
        <taxon>Pseudomonadati</taxon>
        <taxon>Pseudomonadota</taxon>
        <taxon>Alphaproteobacteria</taxon>
        <taxon>Hyphomicrobiales</taxon>
        <taxon>Hyphomicrobiaceae</taxon>
        <taxon>Methyloceanibacter</taxon>
    </lineage>
</organism>
<dbReference type="PANTHER" id="PTHR10815:SF14">
    <property type="entry name" value="BIFUNCTIONAL TRANSCRIPTIONAL ACTIVATOR_DNA REPAIR ENZYME ADA"/>
    <property type="match status" value="1"/>
</dbReference>
<evidence type="ECO:0000256" key="5">
    <source>
        <dbReference type="ARBA" id="ARBA00022679"/>
    </source>
</evidence>
<dbReference type="STRING" id="1774969.AUC69_00935"/>
<evidence type="ECO:0000256" key="8">
    <source>
        <dbReference type="ARBA" id="ARBA00049348"/>
    </source>
</evidence>
<dbReference type="GO" id="GO:0032259">
    <property type="term" value="P:methylation"/>
    <property type="evidence" value="ECO:0007669"/>
    <property type="project" value="UniProtKB-KW"/>
</dbReference>
<dbReference type="PANTHER" id="PTHR10815">
    <property type="entry name" value="METHYLATED-DNA--PROTEIN-CYSTEINE METHYLTRANSFERASE"/>
    <property type="match status" value="1"/>
</dbReference>
<keyword evidence="7" id="KW-0234">DNA repair</keyword>
<dbReference type="Proteomes" id="UP000094472">
    <property type="component" value="Unassembled WGS sequence"/>
</dbReference>
<comment type="catalytic activity">
    <reaction evidence="1">
        <text>a 4-O-methyl-thymidine in DNA + L-cysteinyl-[protein] = a thymidine in DNA + S-methyl-L-cysteinyl-[protein]</text>
        <dbReference type="Rhea" id="RHEA:53428"/>
        <dbReference type="Rhea" id="RHEA-COMP:10131"/>
        <dbReference type="Rhea" id="RHEA-COMP:10132"/>
        <dbReference type="Rhea" id="RHEA-COMP:13555"/>
        <dbReference type="Rhea" id="RHEA-COMP:13556"/>
        <dbReference type="ChEBI" id="CHEBI:29950"/>
        <dbReference type="ChEBI" id="CHEBI:82612"/>
        <dbReference type="ChEBI" id="CHEBI:137386"/>
        <dbReference type="ChEBI" id="CHEBI:137387"/>
        <dbReference type="EC" id="2.1.1.63"/>
    </reaction>
</comment>
<gene>
    <name evidence="10" type="ORF">AUC69_00935</name>
</gene>
<dbReference type="AlphaFoldDB" id="A0A1E3W3R7"/>
<dbReference type="NCBIfam" id="TIGR00589">
    <property type="entry name" value="ogt"/>
    <property type="match status" value="1"/>
</dbReference>
<comment type="similarity">
    <text evidence="2">Belongs to the MGMT family.</text>
</comment>
<comment type="catalytic activity">
    <reaction evidence="8">
        <text>a 6-O-methyl-2'-deoxyguanosine in DNA + L-cysteinyl-[protein] = S-methyl-L-cysteinyl-[protein] + a 2'-deoxyguanosine in DNA</text>
        <dbReference type="Rhea" id="RHEA:24000"/>
        <dbReference type="Rhea" id="RHEA-COMP:10131"/>
        <dbReference type="Rhea" id="RHEA-COMP:10132"/>
        <dbReference type="Rhea" id="RHEA-COMP:11367"/>
        <dbReference type="Rhea" id="RHEA-COMP:11368"/>
        <dbReference type="ChEBI" id="CHEBI:29950"/>
        <dbReference type="ChEBI" id="CHEBI:82612"/>
        <dbReference type="ChEBI" id="CHEBI:85445"/>
        <dbReference type="ChEBI" id="CHEBI:85448"/>
        <dbReference type="EC" id="2.1.1.63"/>
    </reaction>
</comment>
<evidence type="ECO:0000256" key="1">
    <source>
        <dbReference type="ARBA" id="ARBA00001286"/>
    </source>
</evidence>
<protein>
    <recommendedName>
        <fullName evidence="3">methylated-DNA--[protein]-cysteine S-methyltransferase</fullName>
        <ecNumber evidence="3">2.1.1.63</ecNumber>
    </recommendedName>
</protein>
<sequence>MPQAAAGISYVVSSCSLGSILVAASDKGVCAILLGDDVETLLADLRRQFPRAAIGAGDEDFAALAAKMIDHVETPSVGLDVPLDIRGTAFQHRVWDALRRIPAGTTASYTDIAKAIGAPTSARAVAGACAANRLAVAIPCHRVVRGDGSLSGYRWGVDRKRALLAKEQSIR</sequence>
<dbReference type="SUPFAM" id="SSF46767">
    <property type="entry name" value="Methylated DNA-protein cysteine methyltransferase, C-terminal domain"/>
    <property type="match status" value="1"/>
</dbReference>
<evidence type="ECO:0000256" key="6">
    <source>
        <dbReference type="ARBA" id="ARBA00022763"/>
    </source>
</evidence>
<dbReference type="GO" id="GO:0006281">
    <property type="term" value="P:DNA repair"/>
    <property type="evidence" value="ECO:0007669"/>
    <property type="project" value="UniProtKB-KW"/>
</dbReference>
<proteinExistence type="inferred from homology"/>
<dbReference type="InterPro" id="IPR014048">
    <property type="entry name" value="MethylDNA_cys_MeTrfase_DNA-bd"/>
</dbReference>
<keyword evidence="11" id="KW-1185">Reference proteome</keyword>
<dbReference type="EC" id="2.1.1.63" evidence="3"/>
<keyword evidence="6" id="KW-0227">DNA damage</keyword>
<reference evidence="10 11" key="1">
    <citation type="journal article" date="2016" name="Environ. Microbiol.">
        <title>New Methyloceanibacter diversity from North Sea sediments includes methanotroph containing solely the soluble methane monooxygenase.</title>
        <authorList>
            <person name="Vekeman B."/>
            <person name="Kerckhof F.M."/>
            <person name="Cremers G."/>
            <person name="de Vos P."/>
            <person name="Vandamme P."/>
            <person name="Boon N."/>
            <person name="Op den Camp H.J."/>
            <person name="Heylen K."/>
        </authorList>
    </citation>
    <scope>NUCLEOTIDE SEQUENCE [LARGE SCALE GENOMIC DNA]</scope>
    <source>
        <strain evidence="10 11">R-67175</strain>
    </source>
</reference>
<dbReference type="OrthoDB" id="9802228at2"/>
<comment type="caution">
    <text evidence="10">The sequence shown here is derived from an EMBL/GenBank/DDBJ whole genome shotgun (WGS) entry which is preliminary data.</text>
</comment>
<dbReference type="CDD" id="cd06445">
    <property type="entry name" value="ATase"/>
    <property type="match status" value="1"/>
</dbReference>
<evidence type="ECO:0000256" key="7">
    <source>
        <dbReference type="ARBA" id="ARBA00023204"/>
    </source>
</evidence>
<evidence type="ECO:0000313" key="11">
    <source>
        <dbReference type="Proteomes" id="UP000094472"/>
    </source>
</evidence>
<keyword evidence="5" id="KW-0808">Transferase</keyword>
<dbReference type="FunFam" id="1.10.10.10:FF:000214">
    <property type="entry name" value="Methylated-DNA--protein-cysteine methyltransferase"/>
    <property type="match status" value="1"/>
</dbReference>
<evidence type="ECO:0000256" key="2">
    <source>
        <dbReference type="ARBA" id="ARBA00008711"/>
    </source>
</evidence>
<dbReference type="InterPro" id="IPR036388">
    <property type="entry name" value="WH-like_DNA-bd_sf"/>
</dbReference>
<evidence type="ECO:0000259" key="9">
    <source>
        <dbReference type="Pfam" id="PF01035"/>
    </source>
</evidence>
<name>A0A1E3W3R7_9HYPH</name>
<dbReference type="Pfam" id="PF01035">
    <property type="entry name" value="DNA_binding_1"/>
    <property type="match status" value="1"/>
</dbReference>